<dbReference type="Proteomes" id="UP001501218">
    <property type="component" value="Unassembled WGS sequence"/>
</dbReference>
<dbReference type="NCBIfam" id="NF047843">
    <property type="entry name" value="MST_Rv0443"/>
    <property type="match status" value="1"/>
</dbReference>
<evidence type="ECO:0000313" key="1">
    <source>
        <dbReference type="EMBL" id="GAA2352811.1"/>
    </source>
</evidence>
<dbReference type="EMBL" id="BAAARA010000010">
    <property type="protein sequence ID" value="GAA2352811.1"/>
    <property type="molecule type" value="Genomic_DNA"/>
</dbReference>
<dbReference type="SUPFAM" id="SSF109854">
    <property type="entry name" value="DinB/YfiT-like putative metalloenzymes"/>
    <property type="match status" value="1"/>
</dbReference>
<sequence length="169" mass="18558">MTSADLLVDAFNRVQEAVHDAVGGLDDDQLAHRVDPDANSIAWLIWHLTRVQDDHIADAAETEQVWLAQGWADRFGLQLDEEDTGFGHTSEQVALVRAPAELLTGYHDAVHEHTLRFVGELSDQDLDQVIDTRWSPPVTLGVRLVSVIADDLQHSGQAALLNGVLNRAG</sequence>
<gene>
    <name evidence="1" type="ORF">GCM10009854_33540</name>
</gene>
<evidence type="ECO:0000313" key="2">
    <source>
        <dbReference type="Proteomes" id="UP001501218"/>
    </source>
</evidence>
<accession>A0ABN3GIW3</accession>
<organism evidence="1 2">
    <name type="scientific">Saccharopolyspora halophila</name>
    <dbReference type="NCBI Taxonomy" id="405551"/>
    <lineage>
        <taxon>Bacteria</taxon>
        <taxon>Bacillati</taxon>
        <taxon>Actinomycetota</taxon>
        <taxon>Actinomycetes</taxon>
        <taxon>Pseudonocardiales</taxon>
        <taxon>Pseudonocardiaceae</taxon>
        <taxon>Saccharopolyspora</taxon>
    </lineage>
</organism>
<keyword evidence="2" id="KW-1185">Reference proteome</keyword>
<reference evidence="1 2" key="1">
    <citation type="journal article" date="2019" name="Int. J. Syst. Evol. Microbiol.">
        <title>The Global Catalogue of Microorganisms (GCM) 10K type strain sequencing project: providing services to taxonomists for standard genome sequencing and annotation.</title>
        <authorList>
            <consortium name="The Broad Institute Genomics Platform"/>
            <consortium name="The Broad Institute Genome Sequencing Center for Infectious Disease"/>
            <person name="Wu L."/>
            <person name="Ma J."/>
        </authorList>
    </citation>
    <scope>NUCLEOTIDE SEQUENCE [LARGE SCALE GENOMIC DNA]</scope>
    <source>
        <strain evidence="1 2">JCM 16221</strain>
    </source>
</reference>
<dbReference type="InterPro" id="IPR007061">
    <property type="entry name" value="MST-like"/>
</dbReference>
<protein>
    <submittedName>
        <fullName evidence="1">DUF664 domain-containing protein</fullName>
    </submittedName>
</protein>
<dbReference type="Pfam" id="PF04978">
    <property type="entry name" value="MST"/>
    <property type="match status" value="1"/>
</dbReference>
<comment type="caution">
    <text evidence="1">The sequence shown here is derived from an EMBL/GenBank/DDBJ whole genome shotgun (WGS) entry which is preliminary data.</text>
</comment>
<proteinExistence type="predicted"/>
<name>A0ABN3GIW3_9PSEU</name>
<dbReference type="Gene3D" id="1.20.120.450">
    <property type="entry name" value="dinb family like domain"/>
    <property type="match status" value="1"/>
</dbReference>
<dbReference type="InterPro" id="IPR034660">
    <property type="entry name" value="DinB/YfiT-like"/>
</dbReference>
<dbReference type="RefSeq" id="WP_344133111.1">
    <property type="nucleotide sequence ID" value="NZ_BAAARA010000010.1"/>
</dbReference>